<protein>
    <submittedName>
        <fullName evidence="2">Uncharacterized protein</fullName>
    </submittedName>
</protein>
<sequence length="205" mass="23136">MTTMTTMTTMTMTMTITMTMTMTTVDVRSSTEDKFISLREYDRSTRIAGAGGTYRERNTTSTYEYNPVNVGWQRGVGKRCAPSMLPCSPSGPNSQCRPRKYENSVMNQPYSYLEETTTLANLSWLVLHLTPSSPPWLYPSNLFGKPNPLSLLFSLRRSFAKYYTDGIDLGIMVGGFGVGRRRRTERALNHPQREFSPVTDSPGPR</sequence>
<gene>
    <name evidence="2" type="ORF">HZH66_013617</name>
</gene>
<evidence type="ECO:0000313" key="2">
    <source>
        <dbReference type="EMBL" id="KAF7382185.1"/>
    </source>
</evidence>
<accession>A0A834MR87</accession>
<reference evidence="2" key="1">
    <citation type="journal article" date="2020" name="G3 (Bethesda)">
        <title>High-Quality Assemblies for Three Invasive Social Wasps from the &lt;i&gt;Vespula&lt;/i&gt; Genus.</title>
        <authorList>
            <person name="Harrop T.W.R."/>
            <person name="Guhlin J."/>
            <person name="McLaughlin G.M."/>
            <person name="Permina E."/>
            <person name="Stockwell P."/>
            <person name="Gilligan J."/>
            <person name="Le Lec M.F."/>
            <person name="Gruber M.A.M."/>
            <person name="Quinn O."/>
            <person name="Lovegrove M."/>
            <person name="Duncan E.J."/>
            <person name="Remnant E.J."/>
            <person name="Van Eeckhoven J."/>
            <person name="Graham B."/>
            <person name="Knapp R.A."/>
            <person name="Langford K.W."/>
            <person name="Kronenberg Z."/>
            <person name="Press M.O."/>
            <person name="Eacker S.M."/>
            <person name="Wilson-Rankin E.E."/>
            <person name="Purcell J."/>
            <person name="Lester P.J."/>
            <person name="Dearden P.K."/>
        </authorList>
    </citation>
    <scope>NUCLEOTIDE SEQUENCE</scope>
    <source>
        <strain evidence="2">Marl-1</strain>
    </source>
</reference>
<evidence type="ECO:0000313" key="3">
    <source>
        <dbReference type="Proteomes" id="UP000614350"/>
    </source>
</evidence>
<organism evidence="2 3">
    <name type="scientific">Vespula vulgaris</name>
    <name type="common">Yellow jacket</name>
    <name type="synonym">Wasp</name>
    <dbReference type="NCBI Taxonomy" id="7454"/>
    <lineage>
        <taxon>Eukaryota</taxon>
        <taxon>Metazoa</taxon>
        <taxon>Ecdysozoa</taxon>
        <taxon>Arthropoda</taxon>
        <taxon>Hexapoda</taxon>
        <taxon>Insecta</taxon>
        <taxon>Pterygota</taxon>
        <taxon>Neoptera</taxon>
        <taxon>Endopterygota</taxon>
        <taxon>Hymenoptera</taxon>
        <taxon>Apocrita</taxon>
        <taxon>Aculeata</taxon>
        <taxon>Vespoidea</taxon>
        <taxon>Vespidae</taxon>
        <taxon>Vespinae</taxon>
        <taxon>Vespula</taxon>
    </lineage>
</organism>
<dbReference type="AlphaFoldDB" id="A0A834MR87"/>
<evidence type="ECO:0000256" key="1">
    <source>
        <dbReference type="SAM" id="MobiDB-lite"/>
    </source>
</evidence>
<name>A0A834MR87_VESVU</name>
<feature type="region of interest" description="Disordered" evidence="1">
    <location>
        <begin position="185"/>
        <end position="205"/>
    </location>
</feature>
<keyword evidence="3" id="KW-1185">Reference proteome</keyword>
<dbReference type="Proteomes" id="UP000614350">
    <property type="component" value="Unassembled WGS sequence"/>
</dbReference>
<proteinExistence type="predicted"/>
<comment type="caution">
    <text evidence="2">The sequence shown here is derived from an EMBL/GenBank/DDBJ whole genome shotgun (WGS) entry which is preliminary data.</text>
</comment>
<dbReference type="EMBL" id="JACSEA010000019">
    <property type="protein sequence ID" value="KAF7382185.1"/>
    <property type="molecule type" value="Genomic_DNA"/>
</dbReference>